<evidence type="ECO:0000256" key="1">
    <source>
        <dbReference type="SAM" id="MobiDB-lite"/>
    </source>
</evidence>
<dbReference type="Pfam" id="PF03457">
    <property type="entry name" value="HA"/>
    <property type="match status" value="2"/>
</dbReference>
<name>A0ABW7TYD1_9NOCA</name>
<dbReference type="RefSeq" id="WP_033247524.1">
    <property type="nucleotide sequence ID" value="NZ_JBIRUQ010000014.1"/>
</dbReference>
<protein>
    <submittedName>
        <fullName evidence="3">Helicase associated domain-containing protein</fullName>
    </submittedName>
</protein>
<accession>A0ABW7TYD1</accession>
<feature type="region of interest" description="Disordered" evidence="1">
    <location>
        <begin position="187"/>
        <end position="262"/>
    </location>
</feature>
<evidence type="ECO:0000259" key="2">
    <source>
        <dbReference type="Pfam" id="PF03457"/>
    </source>
</evidence>
<gene>
    <name evidence="3" type="ORF">ACH4WX_31135</name>
</gene>
<keyword evidence="4" id="KW-1185">Reference proteome</keyword>
<feature type="domain" description="Helicase-associated" evidence="2">
    <location>
        <begin position="16"/>
        <end position="79"/>
    </location>
</feature>
<reference evidence="3 4" key="1">
    <citation type="submission" date="2024-10" db="EMBL/GenBank/DDBJ databases">
        <title>The Natural Products Discovery Center: Release of the First 8490 Sequenced Strains for Exploring Actinobacteria Biosynthetic Diversity.</title>
        <authorList>
            <person name="Kalkreuter E."/>
            <person name="Kautsar S.A."/>
            <person name="Yang D."/>
            <person name="Bader C.D."/>
            <person name="Teijaro C.N."/>
            <person name="Fluegel L."/>
            <person name="Davis C.M."/>
            <person name="Simpson J.R."/>
            <person name="Lauterbach L."/>
            <person name="Steele A.D."/>
            <person name="Gui C."/>
            <person name="Meng S."/>
            <person name="Li G."/>
            <person name="Viehrig K."/>
            <person name="Ye F."/>
            <person name="Su P."/>
            <person name="Kiefer A.F."/>
            <person name="Nichols A."/>
            <person name="Cepeda A.J."/>
            <person name="Yan W."/>
            <person name="Fan B."/>
            <person name="Jiang Y."/>
            <person name="Adhikari A."/>
            <person name="Zheng C.-J."/>
            <person name="Schuster L."/>
            <person name="Cowan T.M."/>
            <person name="Smanski M.J."/>
            <person name="Chevrette M.G."/>
            <person name="De Carvalho L.P.S."/>
            <person name="Shen B."/>
        </authorList>
    </citation>
    <scope>NUCLEOTIDE SEQUENCE [LARGE SCALE GENOMIC DNA]</scope>
    <source>
        <strain evidence="3 4">NPDC020568</strain>
    </source>
</reference>
<feature type="compositionally biased region" description="Basic and acidic residues" evidence="1">
    <location>
        <begin position="230"/>
        <end position="239"/>
    </location>
</feature>
<proteinExistence type="predicted"/>
<dbReference type="Gene3D" id="6.10.140.530">
    <property type="match status" value="2"/>
</dbReference>
<dbReference type="PANTHER" id="PTHR33418:SF1">
    <property type="entry name" value="HELICASE-ASSOCIATED DOMAIN-CONTAINING PROTEIN"/>
    <property type="match status" value="1"/>
</dbReference>
<sequence>MPPRHALCKRTPQAGRRRWDIGITALQAYAAEHGHADPPATHRAPDGYRLGGWLAGRREEYRSATLTDKQEKQLRDLGVTLDPGSNKGPSWQAHEQQQWNDWIRLLAEYQRKHGDVHVACSYHTPDGRALGMWLSNCRRKYREGRLREHRMTELSALGVDFDTNGRGSLDARFAGWVRALIEYHDEHGHMPPGTYRTPDGRPLGNGSPGAAPTTAKADSPPNEHSSCGRSESRSTDRHSIRSVTLGLRPPNSRRCRRPDHSG</sequence>
<dbReference type="PANTHER" id="PTHR33418">
    <property type="entry name" value="HELICASE-ASSOCIATED"/>
    <property type="match status" value="1"/>
</dbReference>
<organism evidence="3 4">
    <name type="scientific">Nocardia carnea</name>
    <dbReference type="NCBI Taxonomy" id="37328"/>
    <lineage>
        <taxon>Bacteria</taxon>
        <taxon>Bacillati</taxon>
        <taxon>Actinomycetota</taxon>
        <taxon>Actinomycetes</taxon>
        <taxon>Mycobacteriales</taxon>
        <taxon>Nocardiaceae</taxon>
        <taxon>Nocardia</taxon>
    </lineage>
</organism>
<dbReference type="Proteomes" id="UP001611263">
    <property type="component" value="Unassembled WGS sequence"/>
</dbReference>
<dbReference type="GeneID" id="93503835"/>
<dbReference type="EMBL" id="JBIRUQ010000014">
    <property type="protein sequence ID" value="MFI1465187.1"/>
    <property type="molecule type" value="Genomic_DNA"/>
</dbReference>
<evidence type="ECO:0000313" key="3">
    <source>
        <dbReference type="EMBL" id="MFI1465187.1"/>
    </source>
</evidence>
<dbReference type="InterPro" id="IPR005114">
    <property type="entry name" value="Helicase_assoc"/>
</dbReference>
<feature type="domain" description="Helicase-associated" evidence="2">
    <location>
        <begin position="96"/>
        <end position="159"/>
    </location>
</feature>
<feature type="compositionally biased region" description="Basic residues" evidence="1">
    <location>
        <begin position="251"/>
        <end position="262"/>
    </location>
</feature>
<evidence type="ECO:0000313" key="4">
    <source>
        <dbReference type="Proteomes" id="UP001611263"/>
    </source>
</evidence>
<comment type="caution">
    <text evidence="3">The sequence shown here is derived from an EMBL/GenBank/DDBJ whole genome shotgun (WGS) entry which is preliminary data.</text>
</comment>